<dbReference type="EMBL" id="JAJFAZ020000004">
    <property type="protein sequence ID" value="KAI5334307.1"/>
    <property type="molecule type" value="Genomic_DNA"/>
</dbReference>
<gene>
    <name evidence="1" type="ORF">L3X38_024440</name>
</gene>
<proteinExistence type="predicted"/>
<dbReference type="Proteomes" id="UP001054821">
    <property type="component" value="Chromosome 4"/>
</dbReference>
<comment type="caution">
    <text evidence="1">The sequence shown here is derived from an EMBL/GenBank/DDBJ whole genome shotgun (WGS) entry which is preliminary data.</text>
</comment>
<dbReference type="PANTHER" id="PTHR11439:SF455">
    <property type="entry name" value="RLK (RECEPTOR-LIKE PROTEIN KINASE) 8, PUTATIVE-RELATED"/>
    <property type="match status" value="1"/>
</dbReference>
<dbReference type="PANTHER" id="PTHR11439">
    <property type="entry name" value="GAG-POL-RELATED RETROTRANSPOSON"/>
    <property type="match status" value="1"/>
</dbReference>
<dbReference type="AlphaFoldDB" id="A0AAD4W2J0"/>
<organism evidence="1 2">
    <name type="scientific">Prunus dulcis</name>
    <name type="common">Almond</name>
    <name type="synonym">Amygdalus dulcis</name>
    <dbReference type="NCBI Taxonomy" id="3755"/>
    <lineage>
        <taxon>Eukaryota</taxon>
        <taxon>Viridiplantae</taxon>
        <taxon>Streptophyta</taxon>
        <taxon>Embryophyta</taxon>
        <taxon>Tracheophyta</taxon>
        <taxon>Spermatophyta</taxon>
        <taxon>Magnoliopsida</taxon>
        <taxon>eudicotyledons</taxon>
        <taxon>Gunneridae</taxon>
        <taxon>Pentapetalae</taxon>
        <taxon>rosids</taxon>
        <taxon>fabids</taxon>
        <taxon>Rosales</taxon>
        <taxon>Rosaceae</taxon>
        <taxon>Amygdaloideae</taxon>
        <taxon>Amygdaleae</taxon>
        <taxon>Prunus</taxon>
    </lineage>
</organism>
<protein>
    <recommendedName>
        <fullName evidence="3">Transposable element protein</fullName>
    </recommendedName>
</protein>
<accession>A0AAD4W2J0</accession>
<evidence type="ECO:0000313" key="2">
    <source>
        <dbReference type="Proteomes" id="UP001054821"/>
    </source>
</evidence>
<evidence type="ECO:0000313" key="1">
    <source>
        <dbReference type="EMBL" id="KAI5334307.1"/>
    </source>
</evidence>
<reference evidence="1 2" key="1">
    <citation type="journal article" date="2022" name="G3 (Bethesda)">
        <title>Whole-genome sequence and methylome profiling of the almond [Prunus dulcis (Mill.) D.A. Webb] cultivar 'Nonpareil'.</title>
        <authorList>
            <person name="D'Amico-Willman K.M."/>
            <person name="Ouma W.Z."/>
            <person name="Meulia T."/>
            <person name="Sideli G.M."/>
            <person name="Gradziel T.M."/>
            <person name="Fresnedo-Ramirez J."/>
        </authorList>
    </citation>
    <scope>NUCLEOTIDE SEQUENCE [LARGE SCALE GENOMIC DNA]</scope>
    <source>
        <strain evidence="1">Clone GOH B32 T37-40</strain>
    </source>
</reference>
<name>A0AAD4W2J0_PRUDU</name>
<evidence type="ECO:0008006" key="3">
    <source>
        <dbReference type="Google" id="ProtNLM"/>
    </source>
</evidence>
<dbReference type="CDD" id="cd09272">
    <property type="entry name" value="RNase_HI_RT_Ty1"/>
    <property type="match status" value="1"/>
</dbReference>
<keyword evidence="2" id="KW-1185">Reference proteome</keyword>
<sequence>MSAPRSPHLVATKRILRYLKSTLGFGLSFHQSSSPLALRGFSDSDWSACPDTCRSTTSFCVFLGSNLISWCAKKQSIVSRSSAEAEYRSLAHVCANTIWISHLLHKLALPPSGPTLLLRDNLSTDYMASNSMFHARTKHIELDYHFI</sequence>